<keyword evidence="7" id="KW-1185">Reference proteome</keyword>
<evidence type="ECO:0000256" key="4">
    <source>
        <dbReference type="PROSITE-ProRule" id="PRU00335"/>
    </source>
</evidence>
<feature type="DNA-binding region" description="H-T-H motif" evidence="4">
    <location>
        <begin position="28"/>
        <end position="47"/>
    </location>
</feature>
<dbReference type="SUPFAM" id="SSF46689">
    <property type="entry name" value="Homeodomain-like"/>
    <property type="match status" value="1"/>
</dbReference>
<dbReference type="EMBL" id="ANBP01000007">
    <property type="protein sequence ID" value="KAB7757557.1"/>
    <property type="molecule type" value="Genomic_DNA"/>
</dbReference>
<dbReference type="PRINTS" id="PR00455">
    <property type="entry name" value="HTHTETR"/>
</dbReference>
<organism evidence="6 7">
    <name type="scientific">Mycolicibacterium phlei DSM 43239 = CCUG 21000</name>
    <dbReference type="NCBI Taxonomy" id="1226750"/>
    <lineage>
        <taxon>Bacteria</taxon>
        <taxon>Bacillati</taxon>
        <taxon>Actinomycetota</taxon>
        <taxon>Actinomycetes</taxon>
        <taxon>Mycobacteriales</taxon>
        <taxon>Mycobacteriaceae</taxon>
        <taxon>Mycolicibacterium</taxon>
    </lineage>
</organism>
<evidence type="ECO:0000313" key="6">
    <source>
        <dbReference type="EMBL" id="KAB7757557.1"/>
    </source>
</evidence>
<name>A0A5N5V9C2_MYCPH</name>
<evidence type="ECO:0000256" key="1">
    <source>
        <dbReference type="ARBA" id="ARBA00023015"/>
    </source>
</evidence>
<dbReference type="InterPro" id="IPR001647">
    <property type="entry name" value="HTH_TetR"/>
</dbReference>
<gene>
    <name evidence="6" type="ORF">MPHL21000_07155</name>
</gene>
<sequence length="192" mass="20260">MPRPDRSRAALVETAARLFRRQGYAATGINQILAQAGVRPGSLYHHFPEGKQQLAAAVVAHEGAEIERRLRESLAADRPVADLVDGWIDAMAAGLATDPRDGCPIEPLATESVHASAPVREASAAVFDSWRRAVADRLAADGWAPGDAERTALALVALVEGALLLSRVRGDADALAAAKAAARALLATYRAR</sequence>
<dbReference type="PANTHER" id="PTHR47506:SF3">
    <property type="entry name" value="HTH-TYPE TRANSCRIPTIONAL REGULATOR LMRA"/>
    <property type="match status" value="1"/>
</dbReference>
<proteinExistence type="predicted"/>
<dbReference type="Pfam" id="PF21993">
    <property type="entry name" value="TetR_C_13_2"/>
    <property type="match status" value="1"/>
</dbReference>
<dbReference type="Gene3D" id="1.10.357.10">
    <property type="entry name" value="Tetracycline Repressor, domain 2"/>
    <property type="match status" value="1"/>
</dbReference>
<protein>
    <submittedName>
        <fullName evidence="6">TetR family transcriptional regulator</fullName>
    </submittedName>
</protein>
<dbReference type="GeneID" id="74303084"/>
<dbReference type="Proteomes" id="UP000325690">
    <property type="component" value="Unassembled WGS sequence"/>
</dbReference>
<accession>A0A5N5V9C2</accession>
<dbReference type="AlphaFoldDB" id="A0A5N5V9C2"/>
<keyword evidence="2 4" id="KW-0238">DNA-binding</keyword>
<evidence type="ECO:0000256" key="2">
    <source>
        <dbReference type="ARBA" id="ARBA00023125"/>
    </source>
</evidence>
<dbReference type="PANTHER" id="PTHR47506">
    <property type="entry name" value="TRANSCRIPTIONAL REGULATORY PROTEIN"/>
    <property type="match status" value="1"/>
</dbReference>
<dbReference type="PROSITE" id="PS50977">
    <property type="entry name" value="HTH_TETR_2"/>
    <property type="match status" value="1"/>
</dbReference>
<dbReference type="Pfam" id="PF00440">
    <property type="entry name" value="TetR_N"/>
    <property type="match status" value="1"/>
</dbReference>
<keyword evidence="1" id="KW-0805">Transcription regulation</keyword>
<comment type="caution">
    <text evidence="6">The sequence shown here is derived from an EMBL/GenBank/DDBJ whole genome shotgun (WGS) entry which is preliminary data.</text>
</comment>
<dbReference type="GO" id="GO:0003677">
    <property type="term" value="F:DNA binding"/>
    <property type="evidence" value="ECO:0007669"/>
    <property type="project" value="UniProtKB-UniRule"/>
</dbReference>
<evidence type="ECO:0000256" key="3">
    <source>
        <dbReference type="ARBA" id="ARBA00023163"/>
    </source>
</evidence>
<reference evidence="6 7" key="1">
    <citation type="submission" date="2012-10" db="EMBL/GenBank/DDBJ databases">
        <title>The draft sequence of the Mycobacterium pheli genome.</title>
        <authorList>
            <person name="Pettersson B.M.F."/>
            <person name="Das S."/>
            <person name="Dasgupta S."/>
            <person name="Bhattacharya A."/>
            <person name="Kirsebom L.A."/>
        </authorList>
    </citation>
    <scope>NUCLEOTIDE SEQUENCE [LARGE SCALE GENOMIC DNA]</scope>
    <source>
        <strain evidence="6 7">CCUG 21000</strain>
    </source>
</reference>
<dbReference type="InterPro" id="IPR009057">
    <property type="entry name" value="Homeodomain-like_sf"/>
</dbReference>
<dbReference type="InterPro" id="IPR054156">
    <property type="entry name" value="YxaF_TetR_C"/>
</dbReference>
<dbReference type="InterPro" id="IPR036271">
    <property type="entry name" value="Tet_transcr_reg_TetR-rel_C_sf"/>
</dbReference>
<dbReference type="RefSeq" id="WP_003886212.1">
    <property type="nucleotide sequence ID" value="NZ_ANBO01000003.1"/>
</dbReference>
<evidence type="ECO:0000259" key="5">
    <source>
        <dbReference type="PROSITE" id="PS50977"/>
    </source>
</evidence>
<dbReference type="SUPFAM" id="SSF48498">
    <property type="entry name" value="Tetracyclin repressor-like, C-terminal domain"/>
    <property type="match status" value="1"/>
</dbReference>
<feature type="domain" description="HTH tetR-type" evidence="5">
    <location>
        <begin position="5"/>
        <end position="65"/>
    </location>
</feature>
<evidence type="ECO:0000313" key="7">
    <source>
        <dbReference type="Proteomes" id="UP000325690"/>
    </source>
</evidence>
<keyword evidence="3" id="KW-0804">Transcription</keyword>